<dbReference type="GO" id="GO:1990404">
    <property type="term" value="F:NAD+-protein mono-ADP-ribosyltransferase activity"/>
    <property type="evidence" value="ECO:0007669"/>
    <property type="project" value="TreeGrafter"/>
</dbReference>
<dbReference type="GO" id="GO:0005634">
    <property type="term" value="C:nucleus"/>
    <property type="evidence" value="ECO:0007669"/>
    <property type="project" value="UniProtKB-SubCell"/>
</dbReference>
<dbReference type="GO" id="GO:0005737">
    <property type="term" value="C:cytoplasm"/>
    <property type="evidence" value="ECO:0007669"/>
    <property type="project" value="TreeGrafter"/>
</dbReference>
<evidence type="ECO:0000256" key="4">
    <source>
        <dbReference type="ARBA" id="ARBA00023027"/>
    </source>
</evidence>
<proteinExistence type="predicted"/>
<keyword evidence="3" id="KW-0808">Transferase</keyword>
<evidence type="ECO:0008006" key="8">
    <source>
        <dbReference type="Google" id="ProtNLM"/>
    </source>
</evidence>
<evidence type="ECO:0000313" key="7">
    <source>
        <dbReference type="Proteomes" id="UP001153269"/>
    </source>
</evidence>
<keyword evidence="5" id="KW-0539">Nucleus</keyword>
<evidence type="ECO:0000256" key="5">
    <source>
        <dbReference type="ARBA" id="ARBA00023242"/>
    </source>
</evidence>
<keyword evidence="4" id="KW-0520">NAD</keyword>
<evidence type="ECO:0000256" key="1">
    <source>
        <dbReference type="ARBA" id="ARBA00004123"/>
    </source>
</evidence>
<protein>
    <recommendedName>
        <fullName evidence="8">PARP</fullName>
    </recommendedName>
</protein>
<dbReference type="GO" id="GO:0010629">
    <property type="term" value="P:negative regulation of gene expression"/>
    <property type="evidence" value="ECO:0007669"/>
    <property type="project" value="TreeGrafter"/>
</dbReference>
<dbReference type="EMBL" id="CADEAL010002012">
    <property type="protein sequence ID" value="CAB1437318.1"/>
    <property type="molecule type" value="Genomic_DNA"/>
</dbReference>
<dbReference type="Proteomes" id="UP001153269">
    <property type="component" value="Unassembled WGS sequence"/>
</dbReference>
<sequence length="202" mass="23596">MYVLRGLKEDVLSTTELIKDALSKDRQDEKEAMTAYHVQWLIQDAEEVWQELSLHENFLQEDALLNKRASAEVTARDATVLRVNLSALEATNWQTGQRFKIERVQNLYLWQAFSVCRQRIFCKNSRDEEQLGERSLYHGTSAESCDCIEKDRFDRNYAGKHDPTDCFDSLVDNQQSPTMFVVFHDDQAYPEYLITFRNVEAV</sequence>
<keyword evidence="2" id="KW-0328">Glycosyltransferase</keyword>
<dbReference type="GO" id="GO:0003714">
    <property type="term" value="F:transcription corepressor activity"/>
    <property type="evidence" value="ECO:0007669"/>
    <property type="project" value="TreeGrafter"/>
</dbReference>
<dbReference type="SUPFAM" id="SSF56399">
    <property type="entry name" value="ADP-ribosylation"/>
    <property type="match status" value="1"/>
</dbReference>
<accession>A0A9N7UR56</accession>
<keyword evidence="7" id="KW-1185">Reference proteome</keyword>
<evidence type="ECO:0000256" key="3">
    <source>
        <dbReference type="ARBA" id="ARBA00022679"/>
    </source>
</evidence>
<gene>
    <name evidence="6" type="ORF">PLEPLA_LOCUS25327</name>
</gene>
<dbReference type="Gene3D" id="3.90.228.10">
    <property type="match status" value="2"/>
</dbReference>
<dbReference type="GO" id="GO:0003950">
    <property type="term" value="F:NAD+ poly-ADP-ribosyltransferase activity"/>
    <property type="evidence" value="ECO:0007669"/>
    <property type="project" value="TreeGrafter"/>
</dbReference>
<dbReference type="PANTHER" id="PTHR14453">
    <property type="entry name" value="PARP/ZINC FINGER CCCH TYPE DOMAIN CONTAINING PROTEIN"/>
    <property type="match status" value="1"/>
</dbReference>
<dbReference type="AlphaFoldDB" id="A0A9N7UR56"/>
<evidence type="ECO:0000256" key="2">
    <source>
        <dbReference type="ARBA" id="ARBA00022676"/>
    </source>
</evidence>
<name>A0A9N7UR56_PLEPL</name>
<dbReference type="InterPro" id="IPR052056">
    <property type="entry name" value="Mono-ARTD/PARP"/>
</dbReference>
<organism evidence="6 7">
    <name type="scientific">Pleuronectes platessa</name>
    <name type="common">European plaice</name>
    <dbReference type="NCBI Taxonomy" id="8262"/>
    <lineage>
        <taxon>Eukaryota</taxon>
        <taxon>Metazoa</taxon>
        <taxon>Chordata</taxon>
        <taxon>Craniata</taxon>
        <taxon>Vertebrata</taxon>
        <taxon>Euteleostomi</taxon>
        <taxon>Actinopterygii</taxon>
        <taxon>Neopterygii</taxon>
        <taxon>Teleostei</taxon>
        <taxon>Neoteleostei</taxon>
        <taxon>Acanthomorphata</taxon>
        <taxon>Carangaria</taxon>
        <taxon>Pleuronectiformes</taxon>
        <taxon>Pleuronectoidei</taxon>
        <taxon>Pleuronectidae</taxon>
        <taxon>Pleuronectes</taxon>
    </lineage>
</organism>
<comment type="subcellular location">
    <subcellularLocation>
        <location evidence="1">Nucleus</location>
    </subcellularLocation>
</comment>
<dbReference type="GO" id="GO:0070212">
    <property type="term" value="P:protein poly-ADP-ribosylation"/>
    <property type="evidence" value="ECO:0007669"/>
    <property type="project" value="TreeGrafter"/>
</dbReference>
<comment type="caution">
    <text evidence="6">The sequence shown here is derived from an EMBL/GenBank/DDBJ whole genome shotgun (WGS) entry which is preliminary data.</text>
</comment>
<dbReference type="PANTHER" id="PTHR14453:SF107">
    <property type="entry name" value="POLY [ADP-RIBOSE] POLYMERASE"/>
    <property type="match status" value="1"/>
</dbReference>
<evidence type="ECO:0000313" key="6">
    <source>
        <dbReference type="EMBL" id="CAB1437318.1"/>
    </source>
</evidence>
<reference evidence="6" key="1">
    <citation type="submission" date="2020-03" db="EMBL/GenBank/DDBJ databases">
        <authorList>
            <person name="Weist P."/>
        </authorList>
    </citation>
    <scope>NUCLEOTIDE SEQUENCE</scope>
</reference>